<evidence type="ECO:0000313" key="6">
    <source>
        <dbReference type="EMBL" id="GJE96256.1"/>
    </source>
</evidence>
<feature type="transmembrane region" description="Helical" evidence="3">
    <location>
        <begin position="26"/>
        <end position="47"/>
    </location>
</feature>
<keyword evidence="2 6" id="KW-0378">Hydrolase</keyword>
<dbReference type="GO" id="GO:0016787">
    <property type="term" value="F:hydrolase activity"/>
    <property type="evidence" value="ECO:0007669"/>
    <property type="project" value="UniProtKB-KW"/>
</dbReference>
<dbReference type="PANTHER" id="PTHR43248">
    <property type="entry name" value="2-SUCCINYL-6-HYDROXY-2,4-CYCLOHEXADIENE-1-CARBOXYLATE SYNTHASE"/>
    <property type="match status" value="1"/>
</dbReference>
<dbReference type="EMBL" id="BPQB01000057">
    <property type="protein sequence ID" value="GJE96256.1"/>
    <property type="molecule type" value="Genomic_DNA"/>
</dbReference>
<keyword evidence="7" id="KW-1185">Reference proteome</keyword>
<protein>
    <submittedName>
        <fullName evidence="6">Alpha/beta hydrolase</fullName>
    </submittedName>
</protein>
<dbReference type="PANTHER" id="PTHR43248:SF25">
    <property type="entry name" value="AB HYDROLASE-1 DOMAIN-CONTAINING PROTEIN-RELATED"/>
    <property type="match status" value="1"/>
</dbReference>
<keyword evidence="3" id="KW-0472">Membrane</keyword>
<dbReference type="InterPro" id="IPR029058">
    <property type="entry name" value="AB_hydrolase_fold"/>
</dbReference>
<feature type="domain" description="AB hydrolase-1" evidence="4">
    <location>
        <begin position="129"/>
        <end position="284"/>
    </location>
</feature>
<name>A0A9P3GK50_9APHY</name>
<evidence type="ECO:0000313" key="7">
    <source>
        <dbReference type="Proteomes" id="UP000703269"/>
    </source>
</evidence>
<comment type="caution">
    <text evidence="6">The sequence shown here is derived from an EMBL/GenBank/DDBJ whole genome shotgun (WGS) entry which is preliminary data.</text>
</comment>
<sequence>MDDKHLAVANPTFGDRKPKRSLRGALLWRVLLLVGSFALAKGLLGALTNKHASPRHELRVAPSDPEAVWDDIPPSTVDSLSWVSCYSGKECARLMVPLDYAKPDGPQAGVAMVKIPSKYGPGDEKYRGPILFNPGGPGGSGVGFIALEIGDSFQRLIGEEFDIIGFDPRGVGRTTPQVVFFPDEAEAAAWRIRVEGDPGLNTSADALPRLWARAQVQSAIAGRASSHASPYVGTALVARDMLSIVRAHGTDKLQYWGVSYGTILGATFAAMFPDNVGRLIIDGVVDADDYYAGTWANNLQDTDKALGMIIDACVSAGPECPLYESTSDKVHARLNAIFTNLKKQPLPVYNGTTGKEYGIIDYKLARAALFALVYFPYGVTAMTPIYTSIIILHALAQLEKGDGLELGRILGMVPVQAPFSCNCPGEPPAPRPIPLANLDATIAIACGDAAASRGDDTVPILEEYYGQLSKISEFADMWPIRISCSGWRTRPVERFAGPFVANTSFPLLIIGNTADPVTPLAHAWKMSHGFNNSVVLQQDSAGHCTIAATSLCSAKAIRDYFREGKLPQNGTICSVDSSIFPSNALTEKLQTLEGEDREVMGAWMDISAAHKIPMLGRVW</sequence>
<gene>
    <name evidence="6" type="ORF">PsYK624_124500</name>
</gene>
<evidence type="ECO:0000256" key="2">
    <source>
        <dbReference type="ARBA" id="ARBA00022801"/>
    </source>
</evidence>
<proteinExistence type="inferred from homology"/>
<dbReference type="InterPro" id="IPR000073">
    <property type="entry name" value="AB_hydrolase_1"/>
</dbReference>
<comment type="similarity">
    <text evidence="1">Belongs to the peptidase S33 family.</text>
</comment>
<dbReference type="AlphaFoldDB" id="A0A9P3GK50"/>
<dbReference type="SUPFAM" id="SSF53474">
    <property type="entry name" value="alpha/beta-Hydrolases"/>
    <property type="match status" value="1"/>
</dbReference>
<dbReference type="Pfam" id="PF00561">
    <property type="entry name" value="Abhydrolase_1"/>
    <property type="match status" value="1"/>
</dbReference>
<keyword evidence="3" id="KW-1133">Transmembrane helix</keyword>
<evidence type="ECO:0000259" key="4">
    <source>
        <dbReference type="Pfam" id="PF00561"/>
    </source>
</evidence>
<evidence type="ECO:0000256" key="3">
    <source>
        <dbReference type="SAM" id="Phobius"/>
    </source>
</evidence>
<dbReference type="Pfam" id="PF08386">
    <property type="entry name" value="Abhydrolase_4"/>
    <property type="match status" value="1"/>
</dbReference>
<dbReference type="Gene3D" id="3.40.50.1820">
    <property type="entry name" value="alpha/beta hydrolase"/>
    <property type="match status" value="1"/>
</dbReference>
<reference evidence="6 7" key="1">
    <citation type="submission" date="2021-08" db="EMBL/GenBank/DDBJ databases">
        <title>Draft Genome Sequence of Phanerochaete sordida strain YK-624.</title>
        <authorList>
            <person name="Mori T."/>
            <person name="Dohra H."/>
            <person name="Suzuki T."/>
            <person name="Kawagishi H."/>
            <person name="Hirai H."/>
        </authorList>
    </citation>
    <scope>NUCLEOTIDE SEQUENCE [LARGE SCALE GENOMIC DNA]</scope>
    <source>
        <strain evidence="6 7">YK-624</strain>
    </source>
</reference>
<dbReference type="Proteomes" id="UP000703269">
    <property type="component" value="Unassembled WGS sequence"/>
</dbReference>
<keyword evidence="3" id="KW-0812">Transmembrane</keyword>
<evidence type="ECO:0000256" key="1">
    <source>
        <dbReference type="ARBA" id="ARBA00010088"/>
    </source>
</evidence>
<organism evidence="6 7">
    <name type="scientific">Phanerochaete sordida</name>
    <dbReference type="NCBI Taxonomy" id="48140"/>
    <lineage>
        <taxon>Eukaryota</taxon>
        <taxon>Fungi</taxon>
        <taxon>Dikarya</taxon>
        <taxon>Basidiomycota</taxon>
        <taxon>Agaricomycotina</taxon>
        <taxon>Agaricomycetes</taxon>
        <taxon>Polyporales</taxon>
        <taxon>Phanerochaetaceae</taxon>
        <taxon>Phanerochaete</taxon>
    </lineage>
</organism>
<feature type="domain" description="Peptidase S33 tripeptidyl aminopeptidase-like C-terminal" evidence="5">
    <location>
        <begin position="481"/>
        <end position="573"/>
    </location>
</feature>
<accession>A0A9P3GK50</accession>
<dbReference type="InterPro" id="IPR051601">
    <property type="entry name" value="Serine_prot/Carboxylest_S33"/>
</dbReference>
<dbReference type="OrthoDB" id="425534at2759"/>
<dbReference type="InterPro" id="IPR013595">
    <property type="entry name" value="Pept_S33_TAP-like_C"/>
</dbReference>
<evidence type="ECO:0000259" key="5">
    <source>
        <dbReference type="Pfam" id="PF08386"/>
    </source>
</evidence>